<evidence type="ECO:0000313" key="2">
    <source>
        <dbReference type="Proteomes" id="UP000198407"/>
    </source>
</evidence>
<evidence type="ECO:0000313" key="1">
    <source>
        <dbReference type="EMBL" id="SNS63463.1"/>
    </source>
</evidence>
<dbReference type="STRING" id="1215104.GCA_000730585_01125"/>
<proteinExistence type="predicted"/>
<accession>A0A239G4P3</accession>
<name>A0A239G4P3_9PSED</name>
<dbReference type="EMBL" id="FZOL01000011">
    <property type="protein sequence ID" value="SNS63463.1"/>
    <property type="molecule type" value="Genomic_DNA"/>
</dbReference>
<dbReference type="AlphaFoldDB" id="A0A239G4P3"/>
<organism evidence="1 2">
    <name type="scientific">Pseudomonas japonica</name>
    <dbReference type="NCBI Taxonomy" id="256466"/>
    <lineage>
        <taxon>Bacteria</taxon>
        <taxon>Pseudomonadati</taxon>
        <taxon>Pseudomonadota</taxon>
        <taxon>Gammaproteobacteria</taxon>
        <taxon>Pseudomonadales</taxon>
        <taxon>Pseudomonadaceae</taxon>
        <taxon>Pseudomonas</taxon>
    </lineage>
</organism>
<dbReference type="RefSeq" id="WP_042128393.1">
    <property type="nucleotide sequence ID" value="NZ_FZOL01000011.1"/>
</dbReference>
<keyword evidence="2" id="KW-1185">Reference proteome</keyword>
<dbReference type="OrthoDB" id="8556612at2"/>
<dbReference type="Proteomes" id="UP000198407">
    <property type="component" value="Unassembled WGS sequence"/>
</dbReference>
<reference evidence="2" key="1">
    <citation type="submission" date="2017-06" db="EMBL/GenBank/DDBJ databases">
        <authorList>
            <person name="Varghese N."/>
            <person name="Submissions S."/>
        </authorList>
    </citation>
    <scope>NUCLEOTIDE SEQUENCE [LARGE SCALE GENOMIC DNA]</scope>
    <source>
        <strain evidence="2">DSM 22348</strain>
    </source>
</reference>
<gene>
    <name evidence="1" type="ORF">SAMN05444352_111126</name>
</gene>
<protein>
    <submittedName>
        <fullName evidence="1">Uncharacterized protein</fullName>
    </submittedName>
</protein>
<sequence length="365" mass="39092">MLAPDVNDTQDRLTDAYSNVVGLDSFAVSCESIRIATIPDEPSWLPAVAVEVQQLDSAADAWQLDRADIWAPVLLAFENYYAMFTGVAGLSPSSNNDAAFWIKLLGETLLPQVNQSLAATQAADVALKQRMAAFSAVLPAMNKSIEQGWNALGDEEQQMLQLTEQLGELVDSVEALGSSMTSQDIATDKGIAQSAVSLLYEVGSAGAEATVPIAGMAMAVLSIGESFYNLIADDNQLIATMNQINAIKAQLSDEALGVALTKSTLQTLYRVEGQFLVLRDALPALVDLWITQQAKTQDAIDALQAGAQPDQYLDLLTLPQALAAWTSINNFVTQLSKTDISVGEPVTIDISSATVRPTFANFMRN</sequence>